<evidence type="ECO:0000259" key="2">
    <source>
        <dbReference type="Pfam" id="PF13976"/>
    </source>
</evidence>
<dbReference type="Proteomes" id="UP001151760">
    <property type="component" value="Unassembled WGS sequence"/>
</dbReference>
<feature type="compositionally biased region" description="Basic and acidic residues" evidence="1">
    <location>
        <begin position="88"/>
        <end position="110"/>
    </location>
</feature>
<sequence>MLDSQVSGMTGVGFDSQVIDSHVNDKYKIGEEYHAVPPPYTENFMPLKPDLVLVDKNEYVFSEISDSENENETESMSGQRKPSNAKVEFVKSNEHVKSTRESVKKEENNKQAKNPRKYSQSPRDCDFYEKKMVEKPIWNNARIVNHQNSQKVTHPHPKRNFVPRAVLMNSGLKTLNTARQCSLREAVSVNTARPINTAYPRPTVNSARITSNVFNKAHSHVRRPFNKYTTNKNSNFNEKVNIVRKNVTTIAPKAVVSDNKGNEANDVTALACWVWRLKHKVLDHVSINNGASMSFKIFDYVDAQGRSKHITRNKSYHSDYKEINGGFVAFGGNSKRGKITGKVSRKDNMYSVDLRNVIPQGGLTCLFAKATLDEYNLWHKRLGHINFKTMNTPLRGNLVRGLPSKIFENDHTYVSCQKGKQHKASCKTKTMTLVDLVVFFLATMDETSGILKAFITGIENQINHRVKIIRCDNGTEFKSVIGLIPLDLTRPRWNVIIATEEVSLLGNTGHPEIKTTETGSGPEWLFDIDTVTKSMNYKLVVSRNQTNGNAGTKKCLDAGQAEKKTVPSHEYILLLLYAPDSPISSSLQTSNDVLRAL</sequence>
<protein>
    <submittedName>
        <fullName evidence="3">Ribonuclease H-like domain-containing protein</fullName>
    </submittedName>
</protein>
<proteinExistence type="predicted"/>
<evidence type="ECO:0000256" key="1">
    <source>
        <dbReference type="SAM" id="MobiDB-lite"/>
    </source>
</evidence>
<dbReference type="InterPro" id="IPR025724">
    <property type="entry name" value="GAG-pre-integrase_dom"/>
</dbReference>
<organism evidence="3 4">
    <name type="scientific">Tanacetum coccineum</name>
    <dbReference type="NCBI Taxonomy" id="301880"/>
    <lineage>
        <taxon>Eukaryota</taxon>
        <taxon>Viridiplantae</taxon>
        <taxon>Streptophyta</taxon>
        <taxon>Embryophyta</taxon>
        <taxon>Tracheophyta</taxon>
        <taxon>Spermatophyta</taxon>
        <taxon>Magnoliopsida</taxon>
        <taxon>eudicotyledons</taxon>
        <taxon>Gunneridae</taxon>
        <taxon>Pentapetalae</taxon>
        <taxon>asterids</taxon>
        <taxon>campanulids</taxon>
        <taxon>Asterales</taxon>
        <taxon>Asteraceae</taxon>
        <taxon>Asteroideae</taxon>
        <taxon>Anthemideae</taxon>
        <taxon>Anthemidinae</taxon>
        <taxon>Tanacetum</taxon>
    </lineage>
</organism>
<feature type="region of interest" description="Disordered" evidence="1">
    <location>
        <begin position="63"/>
        <end position="124"/>
    </location>
</feature>
<comment type="caution">
    <text evidence="3">The sequence shown here is derived from an EMBL/GenBank/DDBJ whole genome shotgun (WGS) entry which is preliminary data.</text>
</comment>
<dbReference type="Pfam" id="PF13976">
    <property type="entry name" value="gag_pre-integrs"/>
    <property type="match status" value="1"/>
</dbReference>
<gene>
    <name evidence="3" type="ORF">Tco_1002944</name>
</gene>
<accession>A0ABQ5F7U2</accession>
<name>A0ABQ5F7U2_9ASTR</name>
<dbReference type="EMBL" id="BQNB010017107">
    <property type="protein sequence ID" value="GJT59411.1"/>
    <property type="molecule type" value="Genomic_DNA"/>
</dbReference>
<reference evidence="3" key="2">
    <citation type="submission" date="2022-01" db="EMBL/GenBank/DDBJ databases">
        <authorList>
            <person name="Yamashiro T."/>
            <person name="Shiraishi A."/>
            <person name="Satake H."/>
            <person name="Nakayama K."/>
        </authorList>
    </citation>
    <scope>NUCLEOTIDE SEQUENCE</scope>
</reference>
<reference evidence="3" key="1">
    <citation type="journal article" date="2022" name="Int. J. Mol. Sci.">
        <title>Draft Genome of Tanacetum Coccineum: Genomic Comparison of Closely Related Tanacetum-Family Plants.</title>
        <authorList>
            <person name="Yamashiro T."/>
            <person name="Shiraishi A."/>
            <person name="Nakayama K."/>
            <person name="Satake H."/>
        </authorList>
    </citation>
    <scope>NUCLEOTIDE SEQUENCE</scope>
</reference>
<evidence type="ECO:0000313" key="3">
    <source>
        <dbReference type="EMBL" id="GJT59411.1"/>
    </source>
</evidence>
<evidence type="ECO:0000313" key="4">
    <source>
        <dbReference type="Proteomes" id="UP001151760"/>
    </source>
</evidence>
<feature type="domain" description="GAG-pre-integrase" evidence="2">
    <location>
        <begin position="349"/>
        <end position="421"/>
    </location>
</feature>
<keyword evidence="4" id="KW-1185">Reference proteome</keyword>